<dbReference type="AlphaFoldDB" id="A0A0S4LHL6"/>
<reference evidence="3" key="1">
    <citation type="submission" date="2015-10" db="EMBL/GenBank/DDBJ databases">
        <authorList>
            <person name="Luecker S."/>
            <person name="Luecker S."/>
        </authorList>
    </citation>
    <scope>NUCLEOTIDE SEQUENCE [LARGE SCALE GENOMIC DNA]</scope>
</reference>
<dbReference type="Proteomes" id="UP000198736">
    <property type="component" value="Unassembled WGS sequence"/>
</dbReference>
<evidence type="ECO:0000259" key="1">
    <source>
        <dbReference type="Pfam" id="PF00534"/>
    </source>
</evidence>
<dbReference type="InterPro" id="IPR001296">
    <property type="entry name" value="Glyco_trans_1"/>
</dbReference>
<dbReference type="EMBL" id="CZPZ01000013">
    <property type="protein sequence ID" value="CUS36080.1"/>
    <property type="molecule type" value="Genomic_DNA"/>
</dbReference>
<proteinExistence type="predicted"/>
<evidence type="ECO:0000313" key="2">
    <source>
        <dbReference type="EMBL" id="CUS36080.1"/>
    </source>
</evidence>
<gene>
    <name evidence="2" type="ORF">COMA2_200050</name>
</gene>
<keyword evidence="3" id="KW-1185">Reference proteome</keyword>
<dbReference type="PANTHER" id="PTHR45947">
    <property type="entry name" value="SULFOQUINOVOSYL TRANSFERASE SQD2"/>
    <property type="match status" value="1"/>
</dbReference>
<evidence type="ECO:0000313" key="3">
    <source>
        <dbReference type="Proteomes" id="UP000198736"/>
    </source>
</evidence>
<dbReference type="STRING" id="1742973.COMA2_200050"/>
<keyword evidence="2" id="KW-0808">Transferase</keyword>
<dbReference type="Pfam" id="PF00534">
    <property type="entry name" value="Glycos_transf_1"/>
    <property type="match status" value="1"/>
</dbReference>
<sequence>MSCDVIWAIHRVRVALGLRGPVPRPEPLSSQVGASACLNGKVVGLQGPIKVLAFSHNLDFEGASISLNELVVGLFHQGVITPEVVAFEDGPLRGKYASHGIAVQVVPGILHKVSTLTRLSVEVDRLALRIQEAGVGLVWVNTLLNFPAVLAAEQAGVPSVWILRESEQWDRYFCFLPDPVAQRAIAAIGLPRKVVFVAHATRKVWEPFDTRQSFTVIHNGINLDRFSVRNDAAERVRCRDALGLKPDSIAILSVGTLCDRKGQRDLVEAFSMLPDALSRRIQILLVGDGRGAYAAALKKRCHALPAPSRDKIRIIPPTELIAEFYAAADLFVLSSKVESFPRVTLEAMAFGLPIITTPVFGVREQVVEGENALFYPPGDSRLLARQIEYLVCDDARRLRMATRSRERMSQMTTFDEMVAAYGGISREAIGCMSR</sequence>
<dbReference type="PANTHER" id="PTHR45947:SF3">
    <property type="entry name" value="SULFOQUINOVOSYL TRANSFERASE SQD2"/>
    <property type="match status" value="1"/>
</dbReference>
<dbReference type="InterPro" id="IPR050194">
    <property type="entry name" value="Glycosyltransferase_grp1"/>
</dbReference>
<dbReference type="CDD" id="cd03801">
    <property type="entry name" value="GT4_PimA-like"/>
    <property type="match status" value="1"/>
</dbReference>
<dbReference type="SUPFAM" id="SSF53756">
    <property type="entry name" value="UDP-Glycosyltransferase/glycogen phosphorylase"/>
    <property type="match status" value="1"/>
</dbReference>
<organism evidence="2 3">
    <name type="scientific">Candidatus Nitrospira nitrificans</name>
    <dbReference type="NCBI Taxonomy" id="1742973"/>
    <lineage>
        <taxon>Bacteria</taxon>
        <taxon>Pseudomonadati</taxon>
        <taxon>Nitrospirota</taxon>
        <taxon>Nitrospiria</taxon>
        <taxon>Nitrospirales</taxon>
        <taxon>Nitrospiraceae</taxon>
        <taxon>Nitrospira</taxon>
    </lineage>
</organism>
<dbReference type="Gene3D" id="3.40.50.2000">
    <property type="entry name" value="Glycogen Phosphorylase B"/>
    <property type="match status" value="2"/>
</dbReference>
<accession>A0A0S4LHL6</accession>
<dbReference type="GO" id="GO:0016758">
    <property type="term" value="F:hexosyltransferase activity"/>
    <property type="evidence" value="ECO:0007669"/>
    <property type="project" value="TreeGrafter"/>
</dbReference>
<feature type="domain" description="Glycosyl transferase family 1" evidence="1">
    <location>
        <begin position="239"/>
        <end position="406"/>
    </location>
</feature>
<protein>
    <submittedName>
        <fullName evidence="2">Glycosyl transferase group 1</fullName>
    </submittedName>
</protein>
<name>A0A0S4LHL6_9BACT</name>